<dbReference type="AlphaFoldDB" id="A0AA39QGR5"/>
<reference evidence="1" key="1">
    <citation type="submission" date="2023-06" db="EMBL/GenBank/DDBJ databases">
        <authorList>
            <consortium name="Lawrence Berkeley National Laboratory"/>
            <person name="Ahrendt S."/>
            <person name="Sahu N."/>
            <person name="Indic B."/>
            <person name="Wong-Bajracharya J."/>
            <person name="Merenyi Z."/>
            <person name="Ke H.-M."/>
            <person name="Monk M."/>
            <person name="Kocsube S."/>
            <person name="Drula E."/>
            <person name="Lipzen A."/>
            <person name="Balint B."/>
            <person name="Henrissat B."/>
            <person name="Andreopoulos B."/>
            <person name="Martin F.M."/>
            <person name="Harder C.B."/>
            <person name="Rigling D."/>
            <person name="Ford K.L."/>
            <person name="Foster G.D."/>
            <person name="Pangilinan J."/>
            <person name="Papanicolaou A."/>
            <person name="Barry K."/>
            <person name="LaButti K."/>
            <person name="Viragh M."/>
            <person name="Koriabine M."/>
            <person name="Yan M."/>
            <person name="Riley R."/>
            <person name="Champramary S."/>
            <person name="Plett K.L."/>
            <person name="Tsai I.J."/>
            <person name="Slot J."/>
            <person name="Sipos G."/>
            <person name="Plett J."/>
            <person name="Nagy L.G."/>
            <person name="Grigoriev I.V."/>
        </authorList>
    </citation>
    <scope>NUCLEOTIDE SEQUENCE</scope>
    <source>
        <strain evidence="1">HWK02</strain>
    </source>
</reference>
<evidence type="ECO:0000313" key="1">
    <source>
        <dbReference type="EMBL" id="KAK0502111.1"/>
    </source>
</evidence>
<evidence type="ECO:0000313" key="2">
    <source>
        <dbReference type="Proteomes" id="UP001175228"/>
    </source>
</evidence>
<keyword evidence="2" id="KW-1185">Reference proteome</keyword>
<sequence>MNLSVFVCVVLGVGVISVFDAGAFLALCTQAPLHHPKSAVPKPASLSTYTACGTPKNDWSQIPTSLSNPNFTSSAGASLGQSPEGATGSTDSLCHAQAPPIPGVVIPDIGKGPGAWKKAVKQWEEVDLVQRLLPLRDWPKEWYTGSQRTKTGAKHGQHKLIGLEFEWCEWFIA</sequence>
<accession>A0AA39QGR5</accession>
<protein>
    <submittedName>
        <fullName evidence="1">Uncharacterized protein</fullName>
    </submittedName>
</protein>
<dbReference type="Proteomes" id="UP001175228">
    <property type="component" value="Unassembled WGS sequence"/>
</dbReference>
<organism evidence="1 2">
    <name type="scientific">Armillaria luteobubalina</name>
    <dbReference type="NCBI Taxonomy" id="153913"/>
    <lineage>
        <taxon>Eukaryota</taxon>
        <taxon>Fungi</taxon>
        <taxon>Dikarya</taxon>
        <taxon>Basidiomycota</taxon>
        <taxon>Agaricomycotina</taxon>
        <taxon>Agaricomycetes</taxon>
        <taxon>Agaricomycetidae</taxon>
        <taxon>Agaricales</taxon>
        <taxon>Marasmiineae</taxon>
        <taxon>Physalacriaceae</taxon>
        <taxon>Armillaria</taxon>
    </lineage>
</organism>
<gene>
    <name evidence="1" type="ORF">EDD18DRAFT_1346679</name>
</gene>
<comment type="caution">
    <text evidence="1">The sequence shown here is derived from an EMBL/GenBank/DDBJ whole genome shotgun (WGS) entry which is preliminary data.</text>
</comment>
<proteinExistence type="predicted"/>
<dbReference type="EMBL" id="JAUEPU010000005">
    <property type="protein sequence ID" value="KAK0502111.1"/>
    <property type="molecule type" value="Genomic_DNA"/>
</dbReference>
<name>A0AA39QGR5_9AGAR</name>